<accession>A0AAW2VI56</accession>
<proteinExistence type="predicted"/>
<dbReference type="EMBL" id="JACGWN010000010">
    <property type="protein sequence ID" value="KAL0427892.1"/>
    <property type="molecule type" value="Genomic_DNA"/>
</dbReference>
<dbReference type="PANTHER" id="PTHR10775">
    <property type="entry name" value="OS08G0208400 PROTEIN"/>
    <property type="match status" value="1"/>
</dbReference>
<reference evidence="1" key="2">
    <citation type="journal article" date="2024" name="Plant">
        <title>Genomic evolution and insights into agronomic trait innovations of Sesamum species.</title>
        <authorList>
            <person name="Miao H."/>
            <person name="Wang L."/>
            <person name="Qu L."/>
            <person name="Liu H."/>
            <person name="Sun Y."/>
            <person name="Le M."/>
            <person name="Wang Q."/>
            <person name="Wei S."/>
            <person name="Zheng Y."/>
            <person name="Lin W."/>
            <person name="Duan Y."/>
            <person name="Cao H."/>
            <person name="Xiong S."/>
            <person name="Wang X."/>
            <person name="Wei L."/>
            <person name="Li C."/>
            <person name="Ma Q."/>
            <person name="Ju M."/>
            <person name="Zhao R."/>
            <person name="Li G."/>
            <person name="Mu C."/>
            <person name="Tian Q."/>
            <person name="Mei H."/>
            <person name="Zhang T."/>
            <person name="Gao T."/>
            <person name="Zhang H."/>
        </authorList>
    </citation>
    <scope>NUCLEOTIDE SEQUENCE</scope>
    <source>
        <strain evidence="1">KEN1</strain>
    </source>
</reference>
<evidence type="ECO:0000313" key="1">
    <source>
        <dbReference type="EMBL" id="KAL0427892.1"/>
    </source>
</evidence>
<dbReference type="PANTHER" id="PTHR10775:SF188">
    <property type="entry name" value="TRANSPOSASE-ASSOCIATED DOMAIN-CONTAINING PROTEIN"/>
    <property type="match status" value="1"/>
</dbReference>
<name>A0AAW2VI56_9LAMI</name>
<sequence>MIDEAMFDICMKAFMEGYHNWTAHGEAQVIEYYDDPPALVSVETSVASNVVTHWGDVEQTNWDQRMVHDAAGGHFFSAHPNSEPVGACNSFPIDGTEVDPSSYGYDVSRLSDQFFDVVCAADQPLYNGCDESHNIKAENNMSERYYDQVSQWASDLLPRDDTLPSDYYNTKKLIRDLGLPVEKIRACKNGCILYWKDNIGLEYCKFCDDPRYKPTRDQNPQCKKSPYAVLRYLPLIPRLQRLYVSPATLST</sequence>
<protein>
    <submittedName>
        <fullName evidence="1">Uncharacterized protein</fullName>
    </submittedName>
</protein>
<reference evidence="1" key="1">
    <citation type="submission" date="2020-06" db="EMBL/GenBank/DDBJ databases">
        <authorList>
            <person name="Li T."/>
            <person name="Hu X."/>
            <person name="Zhang T."/>
            <person name="Song X."/>
            <person name="Zhang H."/>
            <person name="Dai N."/>
            <person name="Sheng W."/>
            <person name="Hou X."/>
            <person name="Wei L."/>
        </authorList>
    </citation>
    <scope>NUCLEOTIDE SEQUENCE</scope>
    <source>
        <strain evidence="1">KEN1</strain>
        <tissue evidence="1">Leaf</tissue>
    </source>
</reference>
<gene>
    <name evidence="1" type="ORF">Slati_2964000</name>
</gene>
<dbReference type="AlphaFoldDB" id="A0AAW2VI56"/>
<organism evidence="1">
    <name type="scientific">Sesamum latifolium</name>
    <dbReference type="NCBI Taxonomy" id="2727402"/>
    <lineage>
        <taxon>Eukaryota</taxon>
        <taxon>Viridiplantae</taxon>
        <taxon>Streptophyta</taxon>
        <taxon>Embryophyta</taxon>
        <taxon>Tracheophyta</taxon>
        <taxon>Spermatophyta</taxon>
        <taxon>Magnoliopsida</taxon>
        <taxon>eudicotyledons</taxon>
        <taxon>Gunneridae</taxon>
        <taxon>Pentapetalae</taxon>
        <taxon>asterids</taxon>
        <taxon>lamiids</taxon>
        <taxon>Lamiales</taxon>
        <taxon>Pedaliaceae</taxon>
        <taxon>Sesamum</taxon>
    </lineage>
</organism>
<comment type="caution">
    <text evidence="1">The sequence shown here is derived from an EMBL/GenBank/DDBJ whole genome shotgun (WGS) entry which is preliminary data.</text>
</comment>